<accession>A0AAV4JQJ7</accession>
<name>A0AAV4JQJ7_9GAST</name>
<reference evidence="1 2" key="1">
    <citation type="journal article" date="2021" name="Elife">
        <title>Chloroplast acquisition without the gene transfer in kleptoplastic sea slugs, Plakobranchus ocellatus.</title>
        <authorList>
            <person name="Maeda T."/>
            <person name="Takahashi S."/>
            <person name="Yoshida T."/>
            <person name="Shimamura S."/>
            <person name="Takaki Y."/>
            <person name="Nagai Y."/>
            <person name="Toyoda A."/>
            <person name="Suzuki Y."/>
            <person name="Arimoto A."/>
            <person name="Ishii H."/>
            <person name="Satoh N."/>
            <person name="Nishiyama T."/>
            <person name="Hasebe M."/>
            <person name="Maruyama T."/>
            <person name="Minagawa J."/>
            <person name="Obokata J."/>
            <person name="Shigenobu S."/>
        </authorList>
    </citation>
    <scope>NUCLEOTIDE SEQUENCE [LARGE SCALE GENOMIC DNA]</scope>
</reference>
<comment type="caution">
    <text evidence="1">The sequence shown here is derived from an EMBL/GenBank/DDBJ whole genome shotgun (WGS) entry which is preliminary data.</text>
</comment>
<organism evidence="1 2">
    <name type="scientific">Elysia marginata</name>
    <dbReference type="NCBI Taxonomy" id="1093978"/>
    <lineage>
        <taxon>Eukaryota</taxon>
        <taxon>Metazoa</taxon>
        <taxon>Spiralia</taxon>
        <taxon>Lophotrochozoa</taxon>
        <taxon>Mollusca</taxon>
        <taxon>Gastropoda</taxon>
        <taxon>Heterobranchia</taxon>
        <taxon>Euthyneura</taxon>
        <taxon>Panpulmonata</taxon>
        <taxon>Sacoglossa</taxon>
        <taxon>Placobranchoidea</taxon>
        <taxon>Plakobranchidae</taxon>
        <taxon>Elysia</taxon>
    </lineage>
</organism>
<evidence type="ECO:0008006" key="3">
    <source>
        <dbReference type="Google" id="ProtNLM"/>
    </source>
</evidence>
<dbReference type="AlphaFoldDB" id="A0AAV4JQJ7"/>
<proteinExistence type="predicted"/>
<dbReference type="Proteomes" id="UP000762676">
    <property type="component" value="Unassembled WGS sequence"/>
</dbReference>
<evidence type="ECO:0000313" key="2">
    <source>
        <dbReference type="Proteomes" id="UP000762676"/>
    </source>
</evidence>
<protein>
    <recommendedName>
        <fullName evidence="3">C-type lectin domain-containing protein</fullName>
    </recommendedName>
</protein>
<evidence type="ECO:0000313" key="1">
    <source>
        <dbReference type="EMBL" id="GFS24399.1"/>
    </source>
</evidence>
<dbReference type="EMBL" id="BMAT01013990">
    <property type="protein sequence ID" value="GFS24399.1"/>
    <property type="molecule type" value="Genomic_DNA"/>
</dbReference>
<gene>
    <name evidence="1" type="ORF">ElyMa_007002000</name>
</gene>
<sequence length="177" mass="20092">MAYFNWKETGTVQTNPDQECAVKLPGFGQWAKKPCFPDRNYFICQRVSARYVKRPQIWRRNQRDLYVGSKYAVHCTAFVGTGGEVRFRLADSVNETYIVESGDYRDASVTFEAEDIQYVEVGDGCFQKSSATLSLIVTEDLNGTQVSCCSFDDDNFTSCSESLDVELGRTLKNYIFV</sequence>
<keyword evidence="2" id="KW-1185">Reference proteome</keyword>